<reference evidence="2 3" key="1">
    <citation type="submission" date="2019-12" db="EMBL/GenBank/DDBJ databases">
        <title>Complete genome sequence of Algicella marina strain 9Alg 56(T) isolated from the red alga Tichocarpus crinitus.</title>
        <authorList>
            <person name="Kim S.-G."/>
            <person name="Nedashkovskaya O.I."/>
        </authorList>
    </citation>
    <scope>NUCLEOTIDE SEQUENCE [LARGE SCALE GENOMIC DNA]</scope>
    <source>
        <strain evidence="2 3">9Alg 56</strain>
    </source>
</reference>
<feature type="signal peptide" evidence="1">
    <location>
        <begin position="1"/>
        <end position="17"/>
    </location>
</feature>
<dbReference type="Proteomes" id="UP000464495">
    <property type="component" value="Chromosome"/>
</dbReference>
<dbReference type="Pfam" id="PF11150">
    <property type="entry name" value="DUF2927"/>
    <property type="match status" value="1"/>
</dbReference>
<accession>A0A6P1T1M9</accession>
<dbReference type="AlphaFoldDB" id="A0A6P1T1M9"/>
<proteinExistence type="predicted"/>
<evidence type="ECO:0000313" key="2">
    <source>
        <dbReference type="EMBL" id="QHQ35189.1"/>
    </source>
</evidence>
<feature type="chain" id="PRO_5027039165" evidence="1">
    <location>
        <begin position="18"/>
        <end position="461"/>
    </location>
</feature>
<dbReference type="InterPro" id="IPR021323">
    <property type="entry name" value="DUF2927"/>
</dbReference>
<protein>
    <submittedName>
        <fullName evidence="2">DUF2927 domain-containing protein</fullName>
    </submittedName>
</protein>
<gene>
    <name evidence="2" type="ORF">GO499_08240</name>
</gene>
<organism evidence="2 3">
    <name type="scientific">Algicella marina</name>
    <dbReference type="NCBI Taxonomy" id="2683284"/>
    <lineage>
        <taxon>Bacteria</taxon>
        <taxon>Pseudomonadati</taxon>
        <taxon>Pseudomonadota</taxon>
        <taxon>Alphaproteobacteria</taxon>
        <taxon>Rhodobacterales</taxon>
        <taxon>Paracoccaceae</taxon>
        <taxon>Algicella</taxon>
    </lineage>
</organism>
<keyword evidence="1" id="KW-0732">Signal</keyword>
<keyword evidence="3" id="KW-1185">Reference proteome</keyword>
<dbReference type="KEGG" id="amaq:GO499_08240"/>
<sequence length="461" mass="50001">MKPILASFAALALFACAPTQPSVTRAPATDEIPAVDDVAFAAASLPRGVTRSNTLLAEDFLDLTFALESGQQLPGLLRYEGPVRVSMPSPRLAAYRPDLENLLARLRSEAGIDIRSTTNPLAAQLHIEGVPAAEIQRAFPGAACFIIPGVTSWNQFRGSRGRVRWSDQTTLGQTGIFVPTDSTPQDIRDCLHEEIGQALGPANDIYRLPDSVFNDDNFHAILTSFDMLMLRTLYDPALRSGMPRSAAARVVPQVLDRINPAGRGVGNQPRSPESLEWKQQIEAAMTRRNSRKARVAAADRAVWLAGQMKPVDHRLGTALVTRGRLTFRSRPEQAAVDFANAYQLLSSRLGAGDIRTAQAALHLAILGLKRGDFPQALSLARNAKPAARRGQNAVLLSGLLAVEAQAQFGMGDKSKARATRIDSLKWARYAFGDINGTIQREQAELELIGEIAPPTPVDLPR</sequence>
<evidence type="ECO:0000313" key="3">
    <source>
        <dbReference type="Proteomes" id="UP000464495"/>
    </source>
</evidence>
<dbReference type="EMBL" id="CP046620">
    <property type="protein sequence ID" value="QHQ35189.1"/>
    <property type="molecule type" value="Genomic_DNA"/>
</dbReference>
<name>A0A6P1T1M9_9RHOB</name>
<evidence type="ECO:0000256" key="1">
    <source>
        <dbReference type="SAM" id="SignalP"/>
    </source>
</evidence>
<dbReference type="PROSITE" id="PS51257">
    <property type="entry name" value="PROKAR_LIPOPROTEIN"/>
    <property type="match status" value="1"/>
</dbReference>